<evidence type="ECO:0008006" key="4">
    <source>
        <dbReference type="Google" id="ProtNLM"/>
    </source>
</evidence>
<comment type="caution">
    <text evidence="2">The sequence shown here is derived from an EMBL/GenBank/DDBJ whole genome shotgun (WGS) entry which is preliminary data.</text>
</comment>
<dbReference type="Proteomes" id="UP000306509">
    <property type="component" value="Unassembled WGS sequence"/>
</dbReference>
<keyword evidence="3" id="KW-1185">Reference proteome</keyword>
<proteinExistence type="predicted"/>
<evidence type="ECO:0000256" key="1">
    <source>
        <dbReference type="SAM" id="Phobius"/>
    </source>
</evidence>
<organism evidence="2 3">
    <name type="scientific">Robinsoniella peoriensis</name>
    <dbReference type="NCBI Taxonomy" id="180332"/>
    <lineage>
        <taxon>Bacteria</taxon>
        <taxon>Bacillati</taxon>
        <taxon>Bacillota</taxon>
        <taxon>Clostridia</taxon>
        <taxon>Lachnospirales</taxon>
        <taxon>Lachnospiraceae</taxon>
        <taxon>Robinsoniella</taxon>
    </lineage>
</organism>
<dbReference type="AlphaFoldDB" id="A0A4V6HS71"/>
<dbReference type="InterPro" id="IPR024294">
    <property type="entry name" value="DUF3810"/>
</dbReference>
<dbReference type="Pfam" id="PF12725">
    <property type="entry name" value="DUF3810"/>
    <property type="match status" value="1"/>
</dbReference>
<keyword evidence="1" id="KW-1133">Transmembrane helix</keyword>
<accession>A0A4V6HS71</accession>
<dbReference type="STRING" id="180332.GCA_000797495_05424"/>
<keyword evidence="1" id="KW-0472">Membrane</keyword>
<gene>
    <name evidence="2" type="ORF">DSM106044_01307</name>
</gene>
<dbReference type="EMBL" id="QGQD01000026">
    <property type="protein sequence ID" value="TLD01798.1"/>
    <property type="molecule type" value="Genomic_DNA"/>
</dbReference>
<feature type="transmembrane region" description="Helical" evidence="1">
    <location>
        <begin position="98"/>
        <end position="118"/>
    </location>
</feature>
<protein>
    <recommendedName>
        <fullName evidence="4">DUF3810 domain-containing protein</fullName>
    </recommendedName>
</protein>
<feature type="transmembrane region" description="Helical" evidence="1">
    <location>
        <begin position="12"/>
        <end position="32"/>
    </location>
</feature>
<evidence type="ECO:0000313" key="3">
    <source>
        <dbReference type="Proteomes" id="UP000306509"/>
    </source>
</evidence>
<evidence type="ECO:0000313" key="2">
    <source>
        <dbReference type="EMBL" id="TLD01798.1"/>
    </source>
</evidence>
<sequence>MGEIGVDDNKKLLQLFGSMLLYVFSLFLLFLAKEYKGFAEWYSATIYPVLVNFIGRLESIFPFSLVEIFLYIAIIVCVISIFIFILQVVRKKKKLSHIYIGLLYLVHGAAILFFLYTINCGINYQRVSFSQHNGFEVVSYTSSDLAILCEDLTVEVNLWAGMVKRNTEGICIVDTTVQNQAVEAMKMVSKDYIGLSDYYPRPKKLWASGILSVQNLSGIYSPFTIEANYNGDMLPYNIPFTACHELSHLKGFMQEDEANFIAYLACEKSDVPEFRYSGSLTAWISSMNVLSKSDKEAYKTIRRQINPIVEADLTANNSFWKRYDTKVAKAAVKMNDTYLKANGQSDGVKSYNRMVDLMVGYKVFFK</sequence>
<name>A0A4V6HS71_9FIRM</name>
<keyword evidence="1" id="KW-0812">Transmembrane</keyword>
<reference evidence="2 3" key="1">
    <citation type="journal article" date="2019" name="Anaerobe">
        <title>Detection of Robinsoniella peoriensis in multiple bone samples of a trauma patient.</title>
        <authorList>
            <person name="Schrottner P."/>
            <person name="Hartwich K."/>
            <person name="Bunk B."/>
            <person name="Schober I."/>
            <person name="Helbig S."/>
            <person name="Rudolph W.W."/>
            <person name="Gunzer F."/>
        </authorList>
    </citation>
    <scope>NUCLEOTIDE SEQUENCE [LARGE SCALE GENOMIC DNA]</scope>
    <source>
        <strain evidence="2 3">DSM 106044</strain>
    </source>
</reference>
<feature type="transmembrane region" description="Helical" evidence="1">
    <location>
        <begin position="68"/>
        <end position="86"/>
    </location>
</feature>
<dbReference type="RefSeq" id="WP_161597290.1">
    <property type="nucleotide sequence ID" value="NZ_QGQD01000026.1"/>
</dbReference>